<gene>
    <name evidence="2" type="ORF">FKW77_003906</name>
</gene>
<reference evidence="2 3" key="1">
    <citation type="submission" date="2019-07" db="EMBL/GenBank/DDBJ databases">
        <title>Finished genome of Venturia effusa.</title>
        <authorList>
            <person name="Young C.A."/>
            <person name="Cox M.P."/>
            <person name="Ganley A.R.D."/>
            <person name="David W.J."/>
        </authorList>
    </citation>
    <scope>NUCLEOTIDE SEQUENCE [LARGE SCALE GENOMIC DNA]</scope>
    <source>
        <strain evidence="3">albino</strain>
    </source>
</reference>
<dbReference type="Proteomes" id="UP000316270">
    <property type="component" value="Chromosome 2"/>
</dbReference>
<protein>
    <submittedName>
        <fullName evidence="2">Uncharacterized protein</fullName>
    </submittedName>
</protein>
<proteinExistence type="predicted"/>
<feature type="region of interest" description="Disordered" evidence="1">
    <location>
        <begin position="361"/>
        <end position="392"/>
    </location>
</feature>
<dbReference type="AlphaFoldDB" id="A0A517KZA4"/>
<keyword evidence="3" id="KW-1185">Reference proteome</keyword>
<evidence type="ECO:0000256" key="1">
    <source>
        <dbReference type="SAM" id="MobiDB-lite"/>
    </source>
</evidence>
<name>A0A517KZA4_9PEZI</name>
<evidence type="ECO:0000313" key="3">
    <source>
        <dbReference type="Proteomes" id="UP000316270"/>
    </source>
</evidence>
<evidence type="ECO:0000313" key="2">
    <source>
        <dbReference type="EMBL" id="QDS68715.1"/>
    </source>
</evidence>
<accession>A0A517KZA4</accession>
<dbReference type="EMBL" id="CP042186">
    <property type="protein sequence ID" value="QDS68715.1"/>
    <property type="molecule type" value="Genomic_DNA"/>
</dbReference>
<feature type="compositionally biased region" description="Low complexity" evidence="1">
    <location>
        <begin position="273"/>
        <end position="283"/>
    </location>
</feature>
<sequence length="429" mass="47105">MAPGRKGRNKHDAPPESCLLVVHSEASSDAIHDIIRSCRVTDCNTFVKSNHWVGFASFANKMPYVMKYKDIEGQELEFEEETDERSPGIRGFGELVNNNLGLKKKALSDKEPADYAPYSLQMYRILVSHLYVLRILASPRLLVRVVVQLVSTSKLPAKHPAIQMLTVLNDIWKHETHNLQNTLGRLALYLPAAVKAIKDFSDLDIFVRAVAGLDEEDGLDVFNRGDTSMDVWLHKCATSQYQVYVGSEEDHLGDHSAPFRWSFASLPPDNAPVASVGSSASGVTAKAPAKGDDPTTTSKRTTATSKPTPEAEEKTSLNVVDASTQTPIYASTSTGTDPHTYPGTDVATQTLTTSPTNARTQTFLPSSPPPASQDQGIEDPSNGITQGDDRDAAREVSVVEKLMMQDPDLESKCRLLQYKRLEPVRTMSF</sequence>
<organism evidence="2 3">
    <name type="scientific">Venturia effusa</name>
    <dbReference type="NCBI Taxonomy" id="50376"/>
    <lineage>
        <taxon>Eukaryota</taxon>
        <taxon>Fungi</taxon>
        <taxon>Dikarya</taxon>
        <taxon>Ascomycota</taxon>
        <taxon>Pezizomycotina</taxon>
        <taxon>Dothideomycetes</taxon>
        <taxon>Pleosporomycetidae</taxon>
        <taxon>Venturiales</taxon>
        <taxon>Venturiaceae</taxon>
        <taxon>Venturia</taxon>
    </lineage>
</organism>
<feature type="compositionally biased region" description="Low complexity" evidence="1">
    <location>
        <begin position="294"/>
        <end position="308"/>
    </location>
</feature>
<feature type="region of interest" description="Disordered" evidence="1">
    <location>
        <begin position="272"/>
        <end position="318"/>
    </location>
</feature>